<dbReference type="InterPro" id="IPR044770">
    <property type="entry name" value="MFS_spinster-like"/>
</dbReference>
<evidence type="ECO:0000256" key="5">
    <source>
        <dbReference type="ARBA" id="ARBA00023136"/>
    </source>
</evidence>
<keyword evidence="3 6" id="KW-0812">Transmembrane</keyword>
<dbReference type="Proteomes" id="UP000008143">
    <property type="component" value="Chromosome 5"/>
</dbReference>
<dbReference type="Xenbase" id="XB-GENE-29096395">
    <property type="gene designation" value="LOC116410798"/>
</dbReference>
<dbReference type="PANTHER" id="PTHR23505">
    <property type="entry name" value="SPINSTER"/>
    <property type="match status" value="1"/>
</dbReference>
<evidence type="ECO:0000313" key="8">
    <source>
        <dbReference type="RefSeq" id="XP_031757716.1"/>
    </source>
</evidence>
<dbReference type="KEGG" id="xtr:116410798"/>
<organism evidence="7 8">
    <name type="scientific">Xenopus tropicalis</name>
    <name type="common">Western clawed frog</name>
    <name type="synonym">Silurana tropicalis</name>
    <dbReference type="NCBI Taxonomy" id="8364"/>
    <lineage>
        <taxon>Eukaryota</taxon>
        <taxon>Metazoa</taxon>
        <taxon>Chordata</taxon>
        <taxon>Craniata</taxon>
        <taxon>Vertebrata</taxon>
        <taxon>Euteleostomi</taxon>
        <taxon>Amphibia</taxon>
        <taxon>Batrachia</taxon>
        <taxon>Anura</taxon>
        <taxon>Pipoidea</taxon>
        <taxon>Pipidae</taxon>
        <taxon>Xenopodinae</taxon>
        <taxon>Xenopus</taxon>
        <taxon>Silurana</taxon>
    </lineage>
</organism>
<feature type="transmembrane region" description="Helical" evidence="6">
    <location>
        <begin position="22"/>
        <end position="45"/>
    </location>
</feature>
<evidence type="ECO:0000256" key="1">
    <source>
        <dbReference type="ARBA" id="ARBA00004141"/>
    </source>
</evidence>
<proteinExistence type="predicted"/>
<evidence type="ECO:0000256" key="2">
    <source>
        <dbReference type="ARBA" id="ARBA00022448"/>
    </source>
</evidence>
<evidence type="ECO:0000313" key="9">
    <source>
        <dbReference type="Xenbase" id="XB-GENE-29096395"/>
    </source>
</evidence>
<sequence length="200" mass="22464">MERVNTEQQPNGILGISLDHNMLYELGKCLSVVIGIMLGTVICSNRRKANPRADPKLCTIVLLLAVPLLYLSIFLIRINLIAAQVLLFLSGICLSVNQVPINEIILTTALPTRFGWAFSEKSTVESVMADKGVKYLMQWIFERLNRARPYMSQYSTEIVLMICSSVALIGVVLFVMTTKYIEEDEKKVKQIMDTPNPVQP</sequence>
<evidence type="ECO:0000256" key="6">
    <source>
        <dbReference type="SAM" id="Phobius"/>
    </source>
</evidence>
<reference evidence="8" key="1">
    <citation type="submission" date="2025-08" db="UniProtKB">
        <authorList>
            <consortium name="RefSeq"/>
        </authorList>
    </citation>
    <scope>IDENTIFICATION</scope>
    <source>
        <strain evidence="8">Nigerian</strain>
        <tissue evidence="8">Liver and blood</tissue>
    </source>
</reference>
<evidence type="ECO:0000256" key="3">
    <source>
        <dbReference type="ARBA" id="ARBA00022692"/>
    </source>
</evidence>
<dbReference type="AGR" id="Xenbase:XB-GENE-29096395"/>
<dbReference type="GO" id="GO:0016020">
    <property type="term" value="C:membrane"/>
    <property type="evidence" value="ECO:0007669"/>
    <property type="project" value="UniProtKB-SubCell"/>
</dbReference>
<evidence type="ECO:0000256" key="4">
    <source>
        <dbReference type="ARBA" id="ARBA00022989"/>
    </source>
</evidence>
<feature type="transmembrane region" description="Helical" evidence="6">
    <location>
        <begin position="57"/>
        <end position="80"/>
    </location>
</feature>
<keyword evidence="2" id="KW-0813">Transport</keyword>
<name>A0A8J1JM66_XENTR</name>
<dbReference type="GeneID" id="116410798"/>
<protein>
    <submittedName>
        <fullName evidence="8">Protein spinster homolog 1-like</fullName>
    </submittedName>
</protein>
<keyword evidence="4 6" id="KW-1133">Transmembrane helix</keyword>
<gene>
    <name evidence="8 9" type="primary">LOC116410798</name>
</gene>
<comment type="subcellular location">
    <subcellularLocation>
        <location evidence="1">Membrane</location>
        <topology evidence="1">Multi-pass membrane protein</topology>
    </subcellularLocation>
</comment>
<dbReference type="AlphaFoldDB" id="A0A8J1JM66"/>
<evidence type="ECO:0000313" key="7">
    <source>
        <dbReference type="Proteomes" id="UP000008143"/>
    </source>
</evidence>
<dbReference type="RefSeq" id="XP_031757716.1">
    <property type="nucleotide sequence ID" value="XM_031901856.1"/>
</dbReference>
<feature type="transmembrane region" description="Helical" evidence="6">
    <location>
        <begin position="158"/>
        <end position="181"/>
    </location>
</feature>
<accession>A0A8J1JM66</accession>
<keyword evidence="5 6" id="KW-0472">Membrane</keyword>
<keyword evidence="7" id="KW-1185">Reference proteome</keyword>
<dbReference type="PANTHER" id="PTHR23505:SF98">
    <property type="entry name" value="PROTEIN SPINSTER HOMOLOG 1-LIKE"/>
    <property type="match status" value="1"/>
</dbReference>